<dbReference type="AlphaFoldDB" id="A0AAN7MJP1"/>
<comment type="caution">
    <text evidence="1">The sequence shown here is derived from an EMBL/GenBank/DDBJ whole genome shotgun (WGS) entry which is preliminary data.</text>
</comment>
<sequence length="111" mass="12454">MGKHRRWKAAVWSPIRQVVETAEGDGESSQFAEVKAIQLALDIAESEKWPVLYLYSDSWMGLWPKDKSTLEKVHLEASVAVDKSMLQQVHLEASVAVHEATLEHLKVCGRG</sequence>
<name>A0AAN7MJP1_MYCAM</name>
<proteinExistence type="predicted"/>
<evidence type="ECO:0000313" key="1">
    <source>
        <dbReference type="EMBL" id="KAK4807087.1"/>
    </source>
</evidence>
<reference evidence="1 2" key="1">
    <citation type="journal article" date="2023" name="J. Hered.">
        <title>Chromosome-level genome of the wood stork (Mycteria americana) provides insight into avian chromosome evolution.</title>
        <authorList>
            <person name="Flamio R. Jr."/>
            <person name="Ramstad K.M."/>
        </authorList>
    </citation>
    <scope>NUCLEOTIDE SEQUENCE [LARGE SCALE GENOMIC DNA]</scope>
    <source>
        <strain evidence="1">JAX WOST 10</strain>
    </source>
</reference>
<dbReference type="GO" id="GO:0003676">
    <property type="term" value="F:nucleic acid binding"/>
    <property type="evidence" value="ECO:0007669"/>
    <property type="project" value="InterPro"/>
</dbReference>
<accession>A0AAN7MJP1</accession>
<dbReference type="InterPro" id="IPR036397">
    <property type="entry name" value="RNaseH_sf"/>
</dbReference>
<dbReference type="Gene3D" id="3.30.420.10">
    <property type="entry name" value="Ribonuclease H-like superfamily/Ribonuclease H"/>
    <property type="match status" value="1"/>
</dbReference>
<evidence type="ECO:0000313" key="2">
    <source>
        <dbReference type="Proteomes" id="UP001333110"/>
    </source>
</evidence>
<gene>
    <name evidence="1" type="ORF">QYF61_018428</name>
</gene>
<dbReference type="EMBL" id="JAUNZN010000032">
    <property type="protein sequence ID" value="KAK4807087.1"/>
    <property type="molecule type" value="Genomic_DNA"/>
</dbReference>
<organism evidence="1 2">
    <name type="scientific">Mycteria americana</name>
    <name type="common">Wood stork</name>
    <dbReference type="NCBI Taxonomy" id="33587"/>
    <lineage>
        <taxon>Eukaryota</taxon>
        <taxon>Metazoa</taxon>
        <taxon>Chordata</taxon>
        <taxon>Craniata</taxon>
        <taxon>Vertebrata</taxon>
        <taxon>Euteleostomi</taxon>
        <taxon>Archelosauria</taxon>
        <taxon>Archosauria</taxon>
        <taxon>Dinosauria</taxon>
        <taxon>Saurischia</taxon>
        <taxon>Theropoda</taxon>
        <taxon>Coelurosauria</taxon>
        <taxon>Aves</taxon>
        <taxon>Neognathae</taxon>
        <taxon>Neoaves</taxon>
        <taxon>Aequornithes</taxon>
        <taxon>Ciconiiformes</taxon>
        <taxon>Ciconiidae</taxon>
        <taxon>Mycteria</taxon>
    </lineage>
</organism>
<dbReference type="Proteomes" id="UP001333110">
    <property type="component" value="Unassembled WGS sequence"/>
</dbReference>
<evidence type="ECO:0008006" key="3">
    <source>
        <dbReference type="Google" id="ProtNLM"/>
    </source>
</evidence>
<keyword evidence="2" id="KW-1185">Reference proteome</keyword>
<protein>
    <recommendedName>
        <fullName evidence="3">RNase H type-1 domain-containing protein</fullName>
    </recommendedName>
</protein>